<evidence type="ECO:0000256" key="5">
    <source>
        <dbReference type="ARBA" id="ARBA00035477"/>
    </source>
</evidence>
<dbReference type="PANTHER" id="PTHR15893">
    <property type="entry name" value="RIBOSOMAL PROTEIN L27"/>
    <property type="match status" value="1"/>
</dbReference>
<organism evidence="7 8">
    <name type="scientific">Candidatus Shapirobacteria bacterium GW2011_GWE1_38_10</name>
    <dbReference type="NCBI Taxonomy" id="1618488"/>
    <lineage>
        <taxon>Bacteria</taxon>
        <taxon>Candidatus Shapironibacteriota</taxon>
    </lineage>
</organism>
<dbReference type="Gene3D" id="2.40.50.100">
    <property type="match status" value="1"/>
</dbReference>
<dbReference type="PRINTS" id="PR00063">
    <property type="entry name" value="RIBOSOMALL27"/>
</dbReference>
<comment type="similarity">
    <text evidence="1">Belongs to the bacterial ribosomal protein bL27 family.</text>
</comment>
<dbReference type="Proteomes" id="UP000034231">
    <property type="component" value="Unassembled WGS sequence"/>
</dbReference>
<dbReference type="InterPro" id="IPR001684">
    <property type="entry name" value="Ribosomal_bL27"/>
</dbReference>
<accession>A0A0G0I3B9</accession>
<evidence type="ECO:0000256" key="3">
    <source>
        <dbReference type="ARBA" id="ARBA00023274"/>
    </source>
</evidence>
<reference evidence="7 8" key="1">
    <citation type="journal article" date="2015" name="Nature">
        <title>rRNA introns, odd ribosomes, and small enigmatic genomes across a large radiation of phyla.</title>
        <authorList>
            <person name="Brown C.T."/>
            <person name="Hug L.A."/>
            <person name="Thomas B.C."/>
            <person name="Sharon I."/>
            <person name="Castelle C.J."/>
            <person name="Singh A."/>
            <person name="Wilkins M.J."/>
            <person name="Williams K.H."/>
            <person name="Banfield J.F."/>
        </authorList>
    </citation>
    <scope>NUCLEOTIDE SEQUENCE [LARGE SCALE GENOMIC DNA]</scope>
</reference>
<keyword evidence="2 7" id="KW-0689">Ribosomal protein</keyword>
<evidence type="ECO:0000256" key="2">
    <source>
        <dbReference type="ARBA" id="ARBA00022980"/>
    </source>
</evidence>
<dbReference type="PANTHER" id="PTHR15893:SF0">
    <property type="entry name" value="LARGE RIBOSOMAL SUBUNIT PROTEIN BL27M"/>
    <property type="match status" value="1"/>
</dbReference>
<feature type="region of interest" description="Disordered" evidence="6">
    <location>
        <begin position="1"/>
        <end position="27"/>
    </location>
</feature>
<evidence type="ECO:0000313" key="8">
    <source>
        <dbReference type="Proteomes" id="UP000034231"/>
    </source>
</evidence>
<dbReference type="GO" id="GO:0006412">
    <property type="term" value="P:translation"/>
    <property type="evidence" value="ECO:0007669"/>
    <property type="project" value="InterPro"/>
</dbReference>
<evidence type="ECO:0000256" key="1">
    <source>
        <dbReference type="ARBA" id="ARBA00010797"/>
    </source>
</evidence>
<evidence type="ECO:0000256" key="6">
    <source>
        <dbReference type="SAM" id="MobiDB-lite"/>
    </source>
</evidence>
<feature type="compositionally biased region" description="Polar residues" evidence="6">
    <location>
        <begin position="1"/>
        <end position="17"/>
    </location>
</feature>
<evidence type="ECO:0000313" key="7">
    <source>
        <dbReference type="EMBL" id="KKQ49057.1"/>
    </source>
</evidence>
<dbReference type="SUPFAM" id="SSF110324">
    <property type="entry name" value="Ribosomal L27 protein-like"/>
    <property type="match status" value="1"/>
</dbReference>
<dbReference type="EMBL" id="LBTX01000020">
    <property type="protein sequence ID" value="KKQ49057.1"/>
    <property type="molecule type" value="Genomic_DNA"/>
</dbReference>
<sequence length="144" mass="15793">MAHTKSQGKTNQKSNRPGQRRGIKKFGDQKISVGQIIVRQVGSKVHGGVGTKTGKDFTVYAMRPGIVKFFTKLGKKFVSVVKANKNVKKAEKKSVEHTSKIVKAKYVTKKAVTEKVAVKAIKKTVKKPVKKTVKKTASTTKAKN</sequence>
<name>A0A0G0I3B9_9BACT</name>
<comment type="caution">
    <text evidence="7">The sequence shown here is derived from an EMBL/GenBank/DDBJ whole genome shotgun (WGS) entry which is preliminary data.</text>
</comment>
<dbReference type="AlphaFoldDB" id="A0A0G0I3B9"/>
<gene>
    <name evidence="7" type="ORF">US68_C0020G0007</name>
</gene>
<evidence type="ECO:0000256" key="4">
    <source>
        <dbReference type="ARBA" id="ARBA00035175"/>
    </source>
</evidence>
<dbReference type="GO" id="GO:0022625">
    <property type="term" value="C:cytosolic large ribosomal subunit"/>
    <property type="evidence" value="ECO:0007669"/>
    <property type="project" value="TreeGrafter"/>
</dbReference>
<proteinExistence type="inferred from homology"/>
<protein>
    <recommendedName>
        <fullName evidence="4">Large ribosomal subunit protein bL27</fullName>
    </recommendedName>
    <alternativeName>
        <fullName evidence="5">50S ribosomal protein L27</fullName>
    </alternativeName>
</protein>
<keyword evidence="3" id="KW-0687">Ribonucleoprotein</keyword>
<dbReference type="Pfam" id="PF01016">
    <property type="entry name" value="Ribosomal_L27"/>
    <property type="match status" value="1"/>
</dbReference>
<dbReference type="GO" id="GO:0003735">
    <property type="term" value="F:structural constituent of ribosome"/>
    <property type="evidence" value="ECO:0007669"/>
    <property type="project" value="InterPro"/>
</dbReference>